<proteinExistence type="inferred from homology"/>
<dbReference type="AlphaFoldDB" id="A0A1A6Y6W2"/>
<comment type="function">
    <text evidence="5">This protein is involved in the repair of mismatches in DNA. It is required for dam-dependent methyl-directed DNA mismatch repair. May act as a 'molecular matchmaker', a protein that promotes the formation of a stable complex between two or more DNA-binding proteins in an ATP-dependent manner without itself being part of a final effector complex.</text>
</comment>
<dbReference type="InterPro" id="IPR014762">
    <property type="entry name" value="DNA_mismatch_repair_CS"/>
</dbReference>
<evidence type="ECO:0000256" key="5">
    <source>
        <dbReference type="HAMAP-Rule" id="MF_00149"/>
    </source>
</evidence>
<evidence type="ECO:0000256" key="2">
    <source>
        <dbReference type="ARBA" id="ARBA00021975"/>
    </source>
</evidence>
<dbReference type="InterPro" id="IPR002099">
    <property type="entry name" value="MutL/Mlh/PMS"/>
</dbReference>
<dbReference type="InterPro" id="IPR013507">
    <property type="entry name" value="DNA_mismatch_S5_2-like"/>
</dbReference>
<feature type="domain" description="DNA mismatch repair protein S5" evidence="7">
    <location>
        <begin position="215"/>
        <end position="333"/>
    </location>
</feature>
<dbReference type="InterPro" id="IPR014721">
    <property type="entry name" value="Ribsml_uS5_D2-typ_fold_subgr"/>
</dbReference>
<dbReference type="InterPro" id="IPR020568">
    <property type="entry name" value="Ribosomal_Su5_D2-typ_SF"/>
</dbReference>
<comment type="similarity">
    <text evidence="1 5">Belongs to the DNA mismatch repair MutL/HexB family.</text>
</comment>
<dbReference type="InterPro" id="IPR014790">
    <property type="entry name" value="MutL_C"/>
</dbReference>
<dbReference type="Gene3D" id="3.30.230.10">
    <property type="match status" value="1"/>
</dbReference>
<feature type="domain" description="MutL C-terminal dimerisation" evidence="6">
    <location>
        <begin position="447"/>
        <end position="590"/>
    </location>
</feature>
<dbReference type="GO" id="GO:0140664">
    <property type="term" value="F:ATP-dependent DNA damage sensor activity"/>
    <property type="evidence" value="ECO:0007669"/>
    <property type="project" value="InterPro"/>
</dbReference>
<dbReference type="SMART" id="SM01340">
    <property type="entry name" value="DNA_mis_repair"/>
    <property type="match status" value="1"/>
</dbReference>
<dbReference type="SUPFAM" id="SSF54211">
    <property type="entry name" value="Ribosomal protein S5 domain 2-like"/>
    <property type="match status" value="1"/>
</dbReference>
<keyword evidence="3 5" id="KW-0227">DNA damage</keyword>
<comment type="caution">
    <text evidence="8">The sequence shown here is derived from an EMBL/GenBank/DDBJ whole genome shotgun (WGS) entry which is preliminary data.</text>
</comment>
<dbReference type="EMBL" id="LYVJ01000001">
    <property type="protein sequence ID" value="OBU70496.1"/>
    <property type="molecule type" value="Genomic_DNA"/>
</dbReference>
<dbReference type="PROSITE" id="PS00058">
    <property type="entry name" value="DNA_MISMATCH_REPAIR_1"/>
    <property type="match status" value="1"/>
</dbReference>
<dbReference type="CDD" id="cd03482">
    <property type="entry name" value="MutL_Trans_MutL"/>
    <property type="match status" value="1"/>
</dbReference>
<dbReference type="Gene3D" id="3.30.565.10">
    <property type="entry name" value="Histidine kinase-like ATPase, C-terminal domain"/>
    <property type="match status" value="1"/>
</dbReference>
<dbReference type="InterPro" id="IPR037198">
    <property type="entry name" value="MutL_C_sf"/>
</dbReference>
<evidence type="ECO:0000259" key="6">
    <source>
        <dbReference type="SMART" id="SM00853"/>
    </source>
</evidence>
<dbReference type="FunFam" id="3.30.1370.100:FF:000005">
    <property type="entry name" value="DNA mismatch repair protein MutL"/>
    <property type="match status" value="1"/>
</dbReference>
<dbReference type="RefSeq" id="WP_065197495.1">
    <property type="nucleotide sequence ID" value="NZ_LYVJ01000001.1"/>
</dbReference>
<dbReference type="Gene3D" id="3.30.1540.20">
    <property type="entry name" value="MutL, C-terminal domain, dimerisation subdomain"/>
    <property type="match status" value="1"/>
</dbReference>
<name>A0A1A6Y6W2_STEMA</name>
<dbReference type="SUPFAM" id="SSF55874">
    <property type="entry name" value="ATPase domain of HSP90 chaperone/DNA topoisomerase II/histidine kinase"/>
    <property type="match status" value="1"/>
</dbReference>
<evidence type="ECO:0000259" key="7">
    <source>
        <dbReference type="SMART" id="SM01340"/>
    </source>
</evidence>
<dbReference type="Pfam" id="PF13589">
    <property type="entry name" value="HATPase_c_3"/>
    <property type="match status" value="1"/>
</dbReference>
<dbReference type="Gene3D" id="3.30.1370.100">
    <property type="entry name" value="MutL, C-terminal domain, regulatory subdomain"/>
    <property type="match status" value="1"/>
</dbReference>
<reference evidence="8 9" key="1">
    <citation type="submission" date="2016-05" db="EMBL/GenBank/DDBJ databases">
        <title>Draft Genome Sequences of Stenotrophomonas maltophilia Strains Sm32COP, Sm41DVV, Sm46PAILV, SmF3, SmF22, SmSOFb1 and SmCVFa1, Isolated from Different Manures, in France.</title>
        <authorList>
            <person name="Nazaret S."/>
            <person name="Bodilis J."/>
        </authorList>
    </citation>
    <scope>NUCLEOTIDE SEQUENCE [LARGE SCALE GENOMIC DNA]</scope>
    <source>
        <strain evidence="8 9">Sm46PAILV</strain>
    </source>
</reference>
<dbReference type="CDD" id="cd16926">
    <property type="entry name" value="HATPase_MutL-MLH-PMS-like"/>
    <property type="match status" value="1"/>
</dbReference>
<dbReference type="InterPro" id="IPR042121">
    <property type="entry name" value="MutL_C_regsub"/>
</dbReference>
<dbReference type="Proteomes" id="UP000092256">
    <property type="component" value="Unassembled WGS sequence"/>
</dbReference>
<dbReference type="GO" id="GO:0006298">
    <property type="term" value="P:mismatch repair"/>
    <property type="evidence" value="ECO:0007669"/>
    <property type="project" value="UniProtKB-UniRule"/>
</dbReference>
<dbReference type="InterPro" id="IPR020667">
    <property type="entry name" value="DNA_mismatch_repair_MutL"/>
</dbReference>
<organism evidence="8 9">
    <name type="scientific">Stenotrophomonas maltophilia</name>
    <name type="common">Pseudomonas maltophilia</name>
    <name type="synonym">Xanthomonas maltophilia</name>
    <dbReference type="NCBI Taxonomy" id="40324"/>
    <lineage>
        <taxon>Bacteria</taxon>
        <taxon>Pseudomonadati</taxon>
        <taxon>Pseudomonadota</taxon>
        <taxon>Gammaproteobacteria</taxon>
        <taxon>Lysobacterales</taxon>
        <taxon>Lysobacteraceae</taxon>
        <taxon>Stenotrophomonas</taxon>
        <taxon>Stenotrophomonas maltophilia group</taxon>
    </lineage>
</organism>
<dbReference type="PANTHER" id="PTHR10073">
    <property type="entry name" value="DNA MISMATCH REPAIR PROTEIN MLH, PMS, MUTL"/>
    <property type="match status" value="1"/>
</dbReference>
<dbReference type="NCBIfam" id="TIGR00585">
    <property type="entry name" value="mutl"/>
    <property type="match status" value="1"/>
</dbReference>
<dbReference type="HAMAP" id="MF_00149">
    <property type="entry name" value="DNA_mis_repair"/>
    <property type="match status" value="1"/>
</dbReference>
<dbReference type="Pfam" id="PF08676">
    <property type="entry name" value="MutL_C"/>
    <property type="match status" value="1"/>
</dbReference>
<keyword evidence="4 5" id="KW-0234">DNA repair</keyword>
<dbReference type="OrthoDB" id="9763467at2"/>
<evidence type="ECO:0000256" key="4">
    <source>
        <dbReference type="ARBA" id="ARBA00023204"/>
    </source>
</evidence>
<evidence type="ECO:0000256" key="3">
    <source>
        <dbReference type="ARBA" id="ARBA00022763"/>
    </source>
</evidence>
<dbReference type="GO" id="GO:0032300">
    <property type="term" value="C:mismatch repair complex"/>
    <property type="evidence" value="ECO:0007669"/>
    <property type="project" value="InterPro"/>
</dbReference>
<dbReference type="SUPFAM" id="SSF118116">
    <property type="entry name" value="DNA mismatch repair protein MutL"/>
    <property type="match status" value="1"/>
</dbReference>
<dbReference type="InterPro" id="IPR038973">
    <property type="entry name" value="MutL/Mlh/Pms-like"/>
</dbReference>
<evidence type="ECO:0000313" key="8">
    <source>
        <dbReference type="EMBL" id="OBU70496.1"/>
    </source>
</evidence>
<evidence type="ECO:0000313" key="9">
    <source>
        <dbReference type="Proteomes" id="UP000092256"/>
    </source>
</evidence>
<gene>
    <name evidence="5" type="primary">mutL</name>
    <name evidence="8" type="ORF">A9K58_00680</name>
</gene>
<dbReference type="GO" id="GO:0016887">
    <property type="term" value="F:ATP hydrolysis activity"/>
    <property type="evidence" value="ECO:0007669"/>
    <property type="project" value="InterPro"/>
</dbReference>
<sequence>MSAPGPRPIRPLPEILINQIAAGEVVERPASVVKELVENAIDAGATRVDIDLEEGGVRLIRIRDNGSGIAPEQLPLAVSRHATSKIADLDDLESVSTLGFRGEALPSIASVSRFTLASRRAHDEHGSALQIEGGKIGEVTPRAHAPGTTVEVRELFYNVPARRKFLRAERTELGHIEEWLRSLALARPDVELRVSHNGKASRRYKPGDLYSDARLAETLGEDFANQAVRVDHSGAGLRLHGWIAQPHYSRASADQQYLYVNGRSVRDRSVAHAVKMAYGDVLYHGRQPAYVLFLELDPTRVDVNVHPAKHEVRFRDARLVHDFVYRTLKDALADTRAGMSAQEIGAGTAHPADATAAPMESSAGASGFGWVRGPAPGAGSGGGGGGFSGWRPQQPLGLQVADAPAAYAALYATPAGVERAAALPPMPSENGLPVTSAEAGVPPLGYAIAQLHGIYILAENAEGLIVVDMHAAHERIGYERLKNAHDGIGLQSQPLLVPITLAVGEREADTAESEAETLAALGFEVTRAGPGSLHVRSIPALLAHAEPEGLLRDVLTDLREHGQSRRVASARDELLSTMACHGAVRANRRLTVPEMNALLRDMEITERSGQCNHGRPTWARFSLAEIDRWFLRGR</sequence>
<dbReference type="GO" id="GO:0005524">
    <property type="term" value="F:ATP binding"/>
    <property type="evidence" value="ECO:0007669"/>
    <property type="project" value="InterPro"/>
</dbReference>
<dbReference type="Pfam" id="PF01119">
    <property type="entry name" value="DNA_mis_repair"/>
    <property type="match status" value="1"/>
</dbReference>
<dbReference type="PANTHER" id="PTHR10073:SF12">
    <property type="entry name" value="DNA MISMATCH REPAIR PROTEIN MLH1"/>
    <property type="match status" value="1"/>
</dbReference>
<dbReference type="NCBIfam" id="NF000949">
    <property type="entry name" value="PRK00095.1-2"/>
    <property type="match status" value="1"/>
</dbReference>
<dbReference type="GO" id="GO:0030983">
    <property type="term" value="F:mismatched DNA binding"/>
    <property type="evidence" value="ECO:0007669"/>
    <property type="project" value="InterPro"/>
</dbReference>
<dbReference type="InterPro" id="IPR036890">
    <property type="entry name" value="HATPase_C_sf"/>
</dbReference>
<dbReference type="SMART" id="SM00853">
    <property type="entry name" value="MutL_C"/>
    <property type="match status" value="1"/>
</dbReference>
<protein>
    <recommendedName>
        <fullName evidence="2 5">DNA mismatch repair protein MutL</fullName>
    </recommendedName>
</protein>
<dbReference type="FunFam" id="3.30.230.10:FF:000013">
    <property type="entry name" value="DNA mismatch repair endonuclease MutL"/>
    <property type="match status" value="1"/>
</dbReference>
<accession>A0A1A6Y6W2</accession>
<dbReference type="FunFam" id="3.30.565.10:FF:000003">
    <property type="entry name" value="DNA mismatch repair endonuclease MutL"/>
    <property type="match status" value="1"/>
</dbReference>
<evidence type="ECO:0000256" key="1">
    <source>
        <dbReference type="ARBA" id="ARBA00006082"/>
    </source>
</evidence>
<dbReference type="InterPro" id="IPR042120">
    <property type="entry name" value="MutL_C_dimsub"/>
</dbReference>